<dbReference type="RefSeq" id="WP_162450143.1">
    <property type="nucleotide sequence ID" value="NZ_WLZY01000003.1"/>
</dbReference>
<dbReference type="Proteomes" id="UP000460435">
    <property type="component" value="Unassembled WGS sequence"/>
</dbReference>
<protein>
    <recommendedName>
        <fullName evidence="4">Glycosyltransferase</fullName>
    </recommendedName>
</protein>
<dbReference type="Gene3D" id="3.40.50.2000">
    <property type="entry name" value="Glycogen Phosphorylase B"/>
    <property type="match status" value="1"/>
</dbReference>
<organism evidence="2 3">
    <name type="scientific">Phytoactinopolyspora mesophila</name>
    <dbReference type="NCBI Taxonomy" id="2650750"/>
    <lineage>
        <taxon>Bacteria</taxon>
        <taxon>Bacillati</taxon>
        <taxon>Actinomycetota</taxon>
        <taxon>Actinomycetes</taxon>
        <taxon>Jiangellales</taxon>
        <taxon>Jiangellaceae</taxon>
        <taxon>Phytoactinopolyspora</taxon>
    </lineage>
</organism>
<feature type="compositionally biased region" description="Basic and acidic residues" evidence="1">
    <location>
        <begin position="378"/>
        <end position="391"/>
    </location>
</feature>
<dbReference type="EMBL" id="WLZY01000003">
    <property type="protein sequence ID" value="NDL57428.1"/>
    <property type="molecule type" value="Genomic_DNA"/>
</dbReference>
<accession>A0A7K3M4T3</accession>
<proteinExistence type="predicted"/>
<gene>
    <name evidence="2" type="ORF">F7O44_10125</name>
</gene>
<evidence type="ECO:0000313" key="2">
    <source>
        <dbReference type="EMBL" id="NDL57428.1"/>
    </source>
</evidence>
<evidence type="ECO:0000256" key="1">
    <source>
        <dbReference type="SAM" id="MobiDB-lite"/>
    </source>
</evidence>
<name>A0A7K3M4T3_9ACTN</name>
<dbReference type="SUPFAM" id="SSF53756">
    <property type="entry name" value="UDP-Glycosyltransferase/glycogen phosphorylase"/>
    <property type="match status" value="1"/>
</dbReference>
<evidence type="ECO:0000313" key="3">
    <source>
        <dbReference type="Proteomes" id="UP000460435"/>
    </source>
</evidence>
<sequence length="760" mass="83277">MTSRTTRFDILMATDGRFPGGTTSSVVEEIEAQHRAGYRTGLLHLPSPVLGKARPFAPKVRKALDEGKAELVLGADRVEAGLLLARHPTIFTDPPHGLPQLDAEHVILAVNQVASDDRGVQPYYDVRHVHRQIERLMGKEATWAPIGPRVRQSLESHAGWLPMLPWDWENVIDVAASQVKRTGFVSDRPVIGRHSRGHWTKWPDNKSDILAAYPHDPRYSVRILGGTDAPAQILDRIPANWVDLPFNSVPVRDFLATIDFFVYFHHPGLVEAFGRVVLEALSAGAVAIVPPYLEPLFGGACLYGSPADVRRYVDDLYGNWDAFAARSQAGVELAQKRFSYETHIERVEKLIGAPEGATGSPRASATRRRTARSAASSEKPKEQRRPRVNHADGPRTLVIDVRWDTTGGSVLPSVVGHVTGEGPCAVVVPAWRAAEVAHVPTVAKPGRAAGAVERREVLVETFPWGLAELSAAERRRYLALRLDGLVATHRPSRIVVVDGGGPDAKVVTGSVKDVSIERVRVHRGSPSVSDRPAPVTTEDDTTDAEPPAWPLPEGWTVTFRAPGRPATAPQRGRMARLRRKAPTRLRHAARRTMSSLRRGRVKMLERVAPSSGLMLFEVSDADLTLPARAPITHPAPDRLPVALLIVTGEEVDPAATLRAVVERAQMSAAFRPAVLAPPSWVDEAVEFGVTLETLVPESGWNALYGEGWQDYLRRRVDETCRVIHPITVVYIDRTIEPAGQAGASAAVLDVLEMARTRRRA</sequence>
<comment type="caution">
    <text evidence="2">The sequence shown here is derived from an EMBL/GenBank/DDBJ whole genome shotgun (WGS) entry which is preliminary data.</text>
</comment>
<reference evidence="2 3" key="1">
    <citation type="submission" date="2019-11" db="EMBL/GenBank/DDBJ databases">
        <authorList>
            <person name="Li X.-J."/>
            <person name="Feng X.-M."/>
        </authorList>
    </citation>
    <scope>NUCLEOTIDE SEQUENCE [LARGE SCALE GENOMIC DNA]</scope>
    <source>
        <strain evidence="2 3">XMNu-373</strain>
    </source>
</reference>
<evidence type="ECO:0008006" key="4">
    <source>
        <dbReference type="Google" id="ProtNLM"/>
    </source>
</evidence>
<feature type="region of interest" description="Disordered" evidence="1">
    <location>
        <begin position="351"/>
        <end position="391"/>
    </location>
</feature>
<dbReference type="AlphaFoldDB" id="A0A7K3M4T3"/>
<feature type="region of interest" description="Disordered" evidence="1">
    <location>
        <begin position="522"/>
        <end position="553"/>
    </location>
</feature>
<keyword evidence="3" id="KW-1185">Reference proteome</keyword>